<sequence>WRTYIIFAVFCVAMTIHVFFMFPETSGKRLEDVTAIFEDPHGIPNIGTPAWKTKNSFKKTRALEKGQAAEDLEAYNEKGMHRQSESDAEKESPDRMVEHAQK</sequence>
<reference evidence="1" key="1">
    <citation type="submission" date="2024-09" db="EMBL/GenBank/DDBJ databases">
        <title>Black Yeasts Isolated from many extreme environments.</title>
        <authorList>
            <person name="Coleine C."/>
            <person name="Stajich J.E."/>
            <person name="Selbmann L."/>
        </authorList>
    </citation>
    <scope>NUCLEOTIDE SEQUENCE</scope>
    <source>
        <strain evidence="1">CCFEE 5737</strain>
    </source>
</reference>
<organism evidence="1 2">
    <name type="scientific">Coniosporium uncinatum</name>
    <dbReference type="NCBI Taxonomy" id="93489"/>
    <lineage>
        <taxon>Eukaryota</taxon>
        <taxon>Fungi</taxon>
        <taxon>Dikarya</taxon>
        <taxon>Ascomycota</taxon>
        <taxon>Pezizomycotina</taxon>
        <taxon>Dothideomycetes</taxon>
        <taxon>Dothideomycetes incertae sedis</taxon>
        <taxon>Coniosporium</taxon>
    </lineage>
</organism>
<name>A0ACC3DHG6_9PEZI</name>
<evidence type="ECO:0000313" key="2">
    <source>
        <dbReference type="Proteomes" id="UP001186974"/>
    </source>
</evidence>
<evidence type="ECO:0000313" key="1">
    <source>
        <dbReference type="EMBL" id="KAK3075264.1"/>
    </source>
</evidence>
<gene>
    <name evidence="1" type="ORF">LTS18_014069</name>
</gene>
<dbReference type="EMBL" id="JAWDJW010004447">
    <property type="protein sequence ID" value="KAK3075264.1"/>
    <property type="molecule type" value="Genomic_DNA"/>
</dbReference>
<comment type="caution">
    <text evidence="1">The sequence shown here is derived from an EMBL/GenBank/DDBJ whole genome shotgun (WGS) entry which is preliminary data.</text>
</comment>
<proteinExistence type="predicted"/>
<keyword evidence="2" id="KW-1185">Reference proteome</keyword>
<accession>A0ACC3DHG6</accession>
<protein>
    <submittedName>
        <fullName evidence="1">Uncharacterized protein</fullName>
    </submittedName>
</protein>
<dbReference type="Proteomes" id="UP001186974">
    <property type="component" value="Unassembled WGS sequence"/>
</dbReference>
<feature type="non-terminal residue" evidence="1">
    <location>
        <position position="1"/>
    </location>
</feature>